<dbReference type="Proteomes" id="UP001229386">
    <property type="component" value="Chromosome"/>
</dbReference>
<sequence length="66" mass="7043">MTSDIALSGVACTLGVTPRQLVQSSSENDIWIFFDVLAVRWSASGGVNVEGTKPENPGGDTDPRYE</sequence>
<accession>A0AAX3YXQ9</accession>
<gene>
    <name evidence="2" type="ORF">QPR60_12270</name>
</gene>
<dbReference type="RefSeq" id="WP_306675477.1">
    <property type="nucleotide sequence ID" value="NZ_CP126746.1"/>
</dbReference>
<feature type="region of interest" description="Disordered" evidence="1">
    <location>
        <begin position="46"/>
        <end position="66"/>
    </location>
</feature>
<name>A0AAX3YXQ9_9ENTR</name>
<dbReference type="EMBL" id="CP126746">
    <property type="protein sequence ID" value="WMB09396.1"/>
    <property type="molecule type" value="Genomic_DNA"/>
</dbReference>
<evidence type="ECO:0000256" key="1">
    <source>
        <dbReference type="SAM" id="MobiDB-lite"/>
    </source>
</evidence>
<evidence type="ECO:0000313" key="3">
    <source>
        <dbReference type="Proteomes" id="UP001229386"/>
    </source>
</evidence>
<reference evidence="2" key="1">
    <citation type="journal article" date="2023" name="J. Antimicrob. Chemother.">
        <title>Emergence of OXA-48-producing Enterobacter hormaechei in a Swiss companion animal clinic and their genetic relationship to clinical human isolates.</title>
        <authorList>
            <person name="Dona V."/>
            <person name="Nordmann P."/>
            <person name="Kittl S."/>
            <person name="Schuller S."/>
            <person name="Bouvier M."/>
            <person name="Poirel L."/>
            <person name="Endimiani A."/>
            <person name="Perreten V."/>
        </authorList>
    </citation>
    <scope>NUCLEOTIDE SEQUENCE</scope>
    <source>
        <strain evidence="2">Ehh_25</strain>
    </source>
</reference>
<organism evidence="2 3">
    <name type="scientific">Enterobacter hormaechei</name>
    <dbReference type="NCBI Taxonomy" id="158836"/>
    <lineage>
        <taxon>Bacteria</taxon>
        <taxon>Pseudomonadati</taxon>
        <taxon>Pseudomonadota</taxon>
        <taxon>Gammaproteobacteria</taxon>
        <taxon>Enterobacterales</taxon>
        <taxon>Enterobacteriaceae</taxon>
        <taxon>Enterobacter</taxon>
        <taxon>Enterobacter cloacae complex</taxon>
    </lineage>
</organism>
<evidence type="ECO:0000313" key="2">
    <source>
        <dbReference type="EMBL" id="WMB09396.1"/>
    </source>
</evidence>
<dbReference type="AlphaFoldDB" id="A0AAX3YXQ9"/>
<protein>
    <submittedName>
        <fullName evidence="2">Uncharacterized protein</fullName>
    </submittedName>
</protein>
<proteinExistence type="predicted"/>